<evidence type="ECO:0000313" key="9">
    <source>
        <dbReference type="Proteomes" id="UP001205843"/>
    </source>
</evidence>
<evidence type="ECO:0000256" key="2">
    <source>
        <dbReference type="ARBA" id="ARBA00023125"/>
    </source>
</evidence>
<dbReference type="PROSITE" id="PS51078">
    <property type="entry name" value="ICLR_ED"/>
    <property type="match status" value="1"/>
</dbReference>
<sequence length="260" mass="28762">MGTDTTEKTRHSGSTGERLLRIMRSVVDAHDPITLPEITDASKLPKPTAHRLVTLLEDEGYLIKDADGRRYFPGPELKAMALSVLQGRLNQTPRHLVLERLSSKAGGEACNLVLLEGTFISYIDRVDAQWPLSIRLKVGSHVPLHCTATGKLLLSLQSKRVRDRLTSMTELTAMTDKTITDPETLQAALKVIRNEQVGTDDQEFIDKMVAVSVPIPSPKGPPIAAISIHAPVFRRSLEDLRGFIPDLRESADELAKLIYE</sequence>
<dbReference type="SUPFAM" id="SSF55781">
    <property type="entry name" value="GAF domain-like"/>
    <property type="match status" value="1"/>
</dbReference>
<keyword evidence="9" id="KW-1185">Reference proteome</keyword>
<dbReference type="InterPro" id="IPR014757">
    <property type="entry name" value="Tscrpt_reg_IclR_C"/>
</dbReference>
<dbReference type="SUPFAM" id="SSF46785">
    <property type="entry name" value="Winged helix' DNA-binding domain"/>
    <property type="match status" value="1"/>
</dbReference>
<dbReference type="InterPro" id="IPR029016">
    <property type="entry name" value="GAF-like_dom_sf"/>
</dbReference>
<dbReference type="Pfam" id="PF01614">
    <property type="entry name" value="IclR_C"/>
    <property type="match status" value="1"/>
</dbReference>
<gene>
    <name evidence="8" type="ORF">J2T57_004136</name>
</gene>
<dbReference type="PROSITE" id="PS51077">
    <property type="entry name" value="HTH_ICLR"/>
    <property type="match status" value="1"/>
</dbReference>
<evidence type="ECO:0000259" key="6">
    <source>
        <dbReference type="PROSITE" id="PS51077"/>
    </source>
</evidence>
<comment type="caution">
    <text evidence="8">The sequence shown here is derived from an EMBL/GenBank/DDBJ whole genome shotgun (WGS) entry which is preliminary data.</text>
</comment>
<evidence type="ECO:0000256" key="5">
    <source>
        <dbReference type="ARBA" id="ARBA00042627"/>
    </source>
</evidence>
<proteinExistence type="predicted"/>
<name>A0AAE3GAZ9_9GAMM</name>
<evidence type="ECO:0000259" key="7">
    <source>
        <dbReference type="PROSITE" id="PS51078"/>
    </source>
</evidence>
<evidence type="ECO:0000256" key="3">
    <source>
        <dbReference type="ARBA" id="ARBA00023163"/>
    </source>
</evidence>
<feature type="domain" description="HTH iclR-type" evidence="6">
    <location>
        <begin position="13"/>
        <end position="75"/>
    </location>
</feature>
<dbReference type="RefSeq" id="WP_253484581.1">
    <property type="nucleotide sequence ID" value="NZ_JALJXV010000012.1"/>
</dbReference>
<dbReference type="Gene3D" id="1.10.10.10">
    <property type="entry name" value="Winged helix-like DNA-binding domain superfamily/Winged helix DNA-binding domain"/>
    <property type="match status" value="1"/>
</dbReference>
<dbReference type="AlphaFoldDB" id="A0AAE3GAZ9"/>
<dbReference type="PANTHER" id="PTHR30136">
    <property type="entry name" value="HELIX-TURN-HELIX TRANSCRIPTIONAL REGULATOR, ICLR FAMILY"/>
    <property type="match status" value="1"/>
</dbReference>
<evidence type="ECO:0000313" key="8">
    <source>
        <dbReference type="EMBL" id="MCP1676962.1"/>
    </source>
</evidence>
<dbReference type="InterPro" id="IPR036388">
    <property type="entry name" value="WH-like_DNA-bd_sf"/>
</dbReference>
<dbReference type="Proteomes" id="UP001205843">
    <property type="component" value="Unassembled WGS sequence"/>
</dbReference>
<evidence type="ECO:0000256" key="1">
    <source>
        <dbReference type="ARBA" id="ARBA00023015"/>
    </source>
</evidence>
<keyword evidence="3" id="KW-0804">Transcription</keyword>
<dbReference type="EMBL" id="JALJXV010000012">
    <property type="protein sequence ID" value="MCP1676962.1"/>
    <property type="molecule type" value="Genomic_DNA"/>
</dbReference>
<organism evidence="8 9">
    <name type="scientific">Natronocella acetinitrilica</name>
    <dbReference type="NCBI Taxonomy" id="414046"/>
    <lineage>
        <taxon>Bacteria</taxon>
        <taxon>Pseudomonadati</taxon>
        <taxon>Pseudomonadota</taxon>
        <taxon>Gammaproteobacteria</taxon>
        <taxon>Chromatiales</taxon>
        <taxon>Ectothiorhodospiraceae</taxon>
        <taxon>Natronocella</taxon>
    </lineage>
</organism>
<dbReference type="PANTHER" id="PTHR30136:SF24">
    <property type="entry name" value="HTH-TYPE TRANSCRIPTIONAL REPRESSOR ALLR"/>
    <property type="match status" value="1"/>
</dbReference>
<reference evidence="8" key="1">
    <citation type="submission" date="2022-03" db="EMBL/GenBank/DDBJ databases">
        <title>Genomic Encyclopedia of Type Strains, Phase III (KMG-III): the genomes of soil and plant-associated and newly described type strains.</title>
        <authorList>
            <person name="Whitman W."/>
        </authorList>
    </citation>
    <scope>NUCLEOTIDE SEQUENCE</scope>
    <source>
        <strain evidence="8">ANL 6-2</strain>
    </source>
</reference>
<dbReference type="InterPro" id="IPR036390">
    <property type="entry name" value="WH_DNA-bd_sf"/>
</dbReference>
<dbReference type="GO" id="GO:0003677">
    <property type="term" value="F:DNA binding"/>
    <property type="evidence" value="ECO:0007669"/>
    <property type="project" value="UniProtKB-KW"/>
</dbReference>
<dbReference type="Gene3D" id="3.30.450.40">
    <property type="match status" value="1"/>
</dbReference>
<keyword evidence="1" id="KW-0805">Transcription regulation</keyword>
<accession>A0AAE3GAZ9</accession>
<dbReference type="InterPro" id="IPR005471">
    <property type="entry name" value="Tscrpt_reg_IclR_N"/>
</dbReference>
<keyword evidence="2 8" id="KW-0238">DNA-binding</keyword>
<dbReference type="GO" id="GO:0003700">
    <property type="term" value="F:DNA-binding transcription factor activity"/>
    <property type="evidence" value="ECO:0007669"/>
    <property type="project" value="TreeGrafter"/>
</dbReference>
<dbReference type="GO" id="GO:0045892">
    <property type="term" value="P:negative regulation of DNA-templated transcription"/>
    <property type="evidence" value="ECO:0007669"/>
    <property type="project" value="TreeGrafter"/>
</dbReference>
<protein>
    <recommendedName>
        <fullName evidence="4">HTH-type transcriptional repressor AllR</fullName>
    </recommendedName>
    <alternativeName>
        <fullName evidence="5">Negative regulator of allantoin and glyoxylate utilization operons</fullName>
    </alternativeName>
</protein>
<dbReference type="InterPro" id="IPR050707">
    <property type="entry name" value="HTH_MetabolicPath_Reg"/>
</dbReference>
<evidence type="ECO:0000256" key="4">
    <source>
        <dbReference type="ARBA" id="ARBA00040379"/>
    </source>
</evidence>
<feature type="domain" description="IclR-ED" evidence="7">
    <location>
        <begin position="76"/>
        <end position="260"/>
    </location>
</feature>
<dbReference type="Pfam" id="PF09339">
    <property type="entry name" value="HTH_IclR"/>
    <property type="match status" value="1"/>
</dbReference>